<feature type="transmembrane region" description="Helical" evidence="1">
    <location>
        <begin position="45"/>
        <end position="66"/>
    </location>
</feature>
<organism evidence="2 3">
    <name type="scientific">Flavobacterium alvei</name>
    <dbReference type="NCBI Taxonomy" id="2080416"/>
    <lineage>
        <taxon>Bacteria</taxon>
        <taxon>Pseudomonadati</taxon>
        <taxon>Bacteroidota</taxon>
        <taxon>Flavobacteriia</taxon>
        <taxon>Flavobacteriales</taxon>
        <taxon>Flavobacteriaceae</taxon>
        <taxon>Flavobacterium</taxon>
    </lineage>
</organism>
<feature type="transmembrane region" description="Helical" evidence="1">
    <location>
        <begin position="135"/>
        <end position="154"/>
    </location>
</feature>
<feature type="transmembrane region" description="Helical" evidence="1">
    <location>
        <begin position="78"/>
        <end position="99"/>
    </location>
</feature>
<accession>A0A2S5ADQ5</accession>
<gene>
    <name evidence="2" type="ORF">C3L50_03935</name>
</gene>
<comment type="caution">
    <text evidence="2">The sequence shown here is derived from an EMBL/GenBank/DDBJ whole genome shotgun (WGS) entry which is preliminary data.</text>
</comment>
<keyword evidence="1" id="KW-1133">Transmembrane helix</keyword>
<dbReference type="Proteomes" id="UP000237310">
    <property type="component" value="Unassembled WGS sequence"/>
</dbReference>
<dbReference type="OrthoDB" id="1361180at2"/>
<proteinExistence type="predicted"/>
<keyword evidence="1" id="KW-0472">Membrane</keyword>
<dbReference type="EMBL" id="PQVG01000002">
    <property type="protein sequence ID" value="POY40656.1"/>
    <property type="molecule type" value="Genomic_DNA"/>
</dbReference>
<sequence length="159" mass="18360">MQDKRLLKQINFIEIYQIIGGVIGLLITSYLFFTTNLSESQNWMGYVSILTPFLFFGFCIYSGILLNKKNYDLGFKFVFISLIMQLVAFDVFGLFYSAINGLGIKLTLDLTKDVLVGFDFHPSHFLLMFNSDDVFIVKINLVSIAMMFYVSKVFQKIKY</sequence>
<keyword evidence="3" id="KW-1185">Reference proteome</keyword>
<evidence type="ECO:0000256" key="1">
    <source>
        <dbReference type="SAM" id="Phobius"/>
    </source>
</evidence>
<feature type="transmembrane region" description="Helical" evidence="1">
    <location>
        <begin position="12"/>
        <end position="33"/>
    </location>
</feature>
<dbReference type="RefSeq" id="WP_103804842.1">
    <property type="nucleotide sequence ID" value="NZ_PQVG01000002.1"/>
</dbReference>
<evidence type="ECO:0000313" key="2">
    <source>
        <dbReference type="EMBL" id="POY40656.1"/>
    </source>
</evidence>
<dbReference type="AlphaFoldDB" id="A0A2S5ADQ5"/>
<reference evidence="2 3" key="1">
    <citation type="submission" date="2018-01" db="EMBL/GenBank/DDBJ databases">
        <authorList>
            <person name="Gaut B.S."/>
            <person name="Morton B.R."/>
            <person name="Clegg M.T."/>
            <person name="Duvall M.R."/>
        </authorList>
    </citation>
    <scope>NUCLEOTIDE SEQUENCE [LARGE SCALE GENOMIC DNA]</scope>
    <source>
        <strain evidence="2 3">HR-AY</strain>
    </source>
</reference>
<protein>
    <submittedName>
        <fullName evidence="2">Uncharacterized protein</fullName>
    </submittedName>
</protein>
<name>A0A2S5ADQ5_9FLAO</name>
<keyword evidence="1" id="KW-0812">Transmembrane</keyword>
<evidence type="ECO:0000313" key="3">
    <source>
        <dbReference type="Proteomes" id="UP000237310"/>
    </source>
</evidence>